<dbReference type="PANTHER" id="PTHR15822:SF4">
    <property type="entry name" value="TYROSYL-DNA PHOSPHODIESTERASE 2"/>
    <property type="match status" value="1"/>
</dbReference>
<name>A0A3G4ZZJ4_9VIRU</name>
<sequence length="299" mass="34783">MIILTYNIWFDELDWEHRLKLLLGIIKELSPDVLCLQEITKKTYEVLKTVLITGEFKYIGVATTLNKTKRYGEAIFYRNKNSATHFIKFDKTTQERGFIVVELEFVKPSQEMHKAFPERFNPDRKIINFSDGVEPGPIKSDIVDKTDVKVDVKSAEIDIINTHKISIVTTHLESEFRTNTDKLSQYKQLLEYKYNTDDIIIAGDTNILSKDEKYIKPISTWEDAWIKSGSPQEAKYTYDCTKNEYIQVNTGFVGRLDRVFYKSKTIKLVEYKLIGADLFGKKCQPSDHFGVFCRFEYTG</sequence>
<protein>
    <submittedName>
        <fullName evidence="10">Endonuclease/exonuclease/phosphatase family protein</fullName>
    </submittedName>
</protein>
<evidence type="ECO:0000256" key="2">
    <source>
        <dbReference type="ARBA" id="ARBA00001946"/>
    </source>
</evidence>
<evidence type="ECO:0000256" key="1">
    <source>
        <dbReference type="ARBA" id="ARBA00001936"/>
    </source>
</evidence>
<dbReference type="InterPro" id="IPR051547">
    <property type="entry name" value="TDP2-like"/>
</dbReference>
<dbReference type="GO" id="GO:0070260">
    <property type="term" value="F:5'-tyrosyl-DNA phosphodiesterase activity"/>
    <property type="evidence" value="ECO:0007669"/>
    <property type="project" value="TreeGrafter"/>
</dbReference>
<keyword evidence="8" id="KW-0234">DNA repair</keyword>
<dbReference type="GO" id="GO:0003697">
    <property type="term" value="F:single-stranded DNA binding"/>
    <property type="evidence" value="ECO:0007669"/>
    <property type="project" value="TreeGrafter"/>
</dbReference>
<keyword evidence="10" id="KW-0255">Endonuclease</keyword>
<comment type="cofactor">
    <cofactor evidence="1">
        <name>Mn(2+)</name>
        <dbReference type="ChEBI" id="CHEBI:29035"/>
    </cofactor>
</comment>
<dbReference type="PANTHER" id="PTHR15822">
    <property type="entry name" value="TRAF AND TNF RECEPTOR-ASSOCIATED PROTEIN"/>
    <property type="match status" value="1"/>
</dbReference>
<dbReference type="GO" id="GO:0006302">
    <property type="term" value="P:double-strand break repair"/>
    <property type="evidence" value="ECO:0007669"/>
    <property type="project" value="TreeGrafter"/>
</dbReference>
<dbReference type="Gene3D" id="3.60.10.10">
    <property type="entry name" value="Endonuclease/exonuclease/phosphatase"/>
    <property type="match status" value="2"/>
</dbReference>
<keyword evidence="10" id="KW-0269">Exonuclease</keyword>
<accession>A0A3G4ZZJ4</accession>
<dbReference type="SUPFAM" id="SSF56219">
    <property type="entry name" value="DNase I-like"/>
    <property type="match status" value="1"/>
</dbReference>
<dbReference type="GO" id="GO:0046872">
    <property type="term" value="F:metal ion binding"/>
    <property type="evidence" value="ECO:0007669"/>
    <property type="project" value="UniProtKB-KW"/>
</dbReference>
<organism evidence="10">
    <name type="scientific">Faunusvirus sp</name>
    <dbReference type="NCBI Taxonomy" id="2487766"/>
    <lineage>
        <taxon>Viruses</taxon>
        <taxon>Varidnaviria</taxon>
        <taxon>Bamfordvirae</taxon>
        <taxon>Nucleocytoviricota</taxon>
        <taxon>Megaviricetes</taxon>
        <taxon>Imitervirales</taxon>
        <taxon>Mimiviridae</taxon>
    </lineage>
</organism>
<evidence type="ECO:0000256" key="3">
    <source>
        <dbReference type="ARBA" id="ARBA00022722"/>
    </source>
</evidence>
<keyword evidence="3" id="KW-0540">Nuclease</keyword>
<keyword evidence="6" id="KW-0378">Hydrolase</keyword>
<gene>
    <name evidence="10" type="ORF">Faunusvirus41_5</name>
</gene>
<dbReference type="GO" id="GO:0004519">
    <property type="term" value="F:endonuclease activity"/>
    <property type="evidence" value="ECO:0007669"/>
    <property type="project" value="UniProtKB-KW"/>
</dbReference>
<evidence type="ECO:0000256" key="7">
    <source>
        <dbReference type="ARBA" id="ARBA00022842"/>
    </source>
</evidence>
<comment type="cofactor">
    <cofactor evidence="2">
        <name>Mg(2+)</name>
        <dbReference type="ChEBI" id="CHEBI:18420"/>
    </cofactor>
</comment>
<dbReference type="Pfam" id="PF03372">
    <property type="entry name" value="Exo_endo_phos"/>
    <property type="match status" value="1"/>
</dbReference>
<dbReference type="EMBL" id="MK072172">
    <property type="protein sequence ID" value="AYV79714.1"/>
    <property type="molecule type" value="Genomic_DNA"/>
</dbReference>
<dbReference type="InterPro" id="IPR005135">
    <property type="entry name" value="Endo/exonuclease/phosphatase"/>
</dbReference>
<evidence type="ECO:0000256" key="8">
    <source>
        <dbReference type="ARBA" id="ARBA00023204"/>
    </source>
</evidence>
<evidence type="ECO:0000259" key="9">
    <source>
        <dbReference type="Pfam" id="PF03372"/>
    </source>
</evidence>
<evidence type="ECO:0000256" key="4">
    <source>
        <dbReference type="ARBA" id="ARBA00022723"/>
    </source>
</evidence>
<dbReference type="InterPro" id="IPR036691">
    <property type="entry name" value="Endo/exonu/phosph_ase_sf"/>
</dbReference>
<reference evidence="10" key="1">
    <citation type="submission" date="2018-10" db="EMBL/GenBank/DDBJ databases">
        <title>Hidden diversity of soil giant viruses.</title>
        <authorList>
            <person name="Schulz F."/>
            <person name="Alteio L."/>
            <person name="Goudeau D."/>
            <person name="Ryan E.M."/>
            <person name="Malmstrom R.R."/>
            <person name="Blanchard J."/>
            <person name="Woyke T."/>
        </authorList>
    </citation>
    <scope>NUCLEOTIDE SEQUENCE</scope>
    <source>
        <strain evidence="10">FNV1</strain>
    </source>
</reference>
<keyword evidence="4" id="KW-0479">Metal-binding</keyword>
<dbReference type="GO" id="GO:0004527">
    <property type="term" value="F:exonuclease activity"/>
    <property type="evidence" value="ECO:0007669"/>
    <property type="project" value="UniProtKB-KW"/>
</dbReference>
<keyword evidence="5" id="KW-0227">DNA damage</keyword>
<evidence type="ECO:0000256" key="6">
    <source>
        <dbReference type="ARBA" id="ARBA00022801"/>
    </source>
</evidence>
<evidence type="ECO:0000256" key="5">
    <source>
        <dbReference type="ARBA" id="ARBA00022763"/>
    </source>
</evidence>
<keyword evidence="7" id="KW-0460">Magnesium</keyword>
<evidence type="ECO:0000313" key="10">
    <source>
        <dbReference type="EMBL" id="AYV79714.1"/>
    </source>
</evidence>
<proteinExistence type="predicted"/>
<feature type="domain" description="Endonuclease/exonuclease/phosphatase" evidence="9">
    <location>
        <begin position="4"/>
        <end position="288"/>
    </location>
</feature>